<gene>
    <name evidence="2" type="ORF">GCM10009710_19780</name>
</gene>
<proteinExistence type="predicted"/>
<name>A0ABN2JUN3_9ACTN</name>
<dbReference type="Proteomes" id="UP001501057">
    <property type="component" value="Unassembled WGS sequence"/>
</dbReference>
<evidence type="ECO:0000313" key="2">
    <source>
        <dbReference type="EMBL" id="GAA1739512.1"/>
    </source>
</evidence>
<dbReference type="EMBL" id="BAAAME010000004">
    <property type="protein sequence ID" value="GAA1739512.1"/>
    <property type="molecule type" value="Genomic_DNA"/>
</dbReference>
<protein>
    <submittedName>
        <fullName evidence="2">Uncharacterized protein</fullName>
    </submittedName>
</protein>
<feature type="region of interest" description="Disordered" evidence="1">
    <location>
        <begin position="1"/>
        <end position="25"/>
    </location>
</feature>
<reference evidence="2 3" key="1">
    <citation type="journal article" date="2019" name="Int. J. Syst. Evol. Microbiol.">
        <title>The Global Catalogue of Microorganisms (GCM) 10K type strain sequencing project: providing services to taxonomists for standard genome sequencing and annotation.</title>
        <authorList>
            <consortium name="The Broad Institute Genomics Platform"/>
            <consortium name="The Broad Institute Genome Sequencing Center for Infectious Disease"/>
            <person name="Wu L."/>
            <person name="Ma J."/>
        </authorList>
    </citation>
    <scope>NUCLEOTIDE SEQUENCE [LARGE SCALE GENOMIC DNA]</scope>
    <source>
        <strain evidence="2 3">JCM 13518</strain>
    </source>
</reference>
<comment type="caution">
    <text evidence="2">The sequence shown here is derived from an EMBL/GenBank/DDBJ whole genome shotgun (WGS) entry which is preliminary data.</text>
</comment>
<accession>A0ABN2JUN3</accession>
<organism evidence="2 3">
    <name type="scientific">Aeromicrobium alkaliterrae</name>
    <dbReference type="NCBI Taxonomy" id="302168"/>
    <lineage>
        <taxon>Bacteria</taxon>
        <taxon>Bacillati</taxon>
        <taxon>Actinomycetota</taxon>
        <taxon>Actinomycetes</taxon>
        <taxon>Propionibacteriales</taxon>
        <taxon>Nocardioidaceae</taxon>
        <taxon>Aeromicrobium</taxon>
    </lineage>
</organism>
<evidence type="ECO:0000256" key="1">
    <source>
        <dbReference type="SAM" id="MobiDB-lite"/>
    </source>
</evidence>
<evidence type="ECO:0000313" key="3">
    <source>
        <dbReference type="Proteomes" id="UP001501057"/>
    </source>
</evidence>
<sequence length="104" mass="10948">MRIHPSQHLPSLQGGTGSQIGAAGPYAPQRHISVVALPRSGAPEPKDAEEVAARRAKGKTVGAIAADLNLSVATVRRTSEALTLAQEIEVGDHDAKYTRARMKS</sequence>
<keyword evidence="3" id="KW-1185">Reference proteome</keyword>